<sequence>MASTTIGNSDNSSSDDSVHMTIERSGINFASAQHGVAPNFDEITLGTTYRARKPRSLHGGIRTPQPTRTASLPSGLELLLGNLAQTNGNRTMAYHRHSIPKPTELPRTPQPQTANTEYPTTMSINSANNTDNKEYPKIEVKTRPNRSSSLTLLIQQDRSPRPALPSSDAAHLEPSVAETNAAAGMNLLVGTWKREDRIPPRPSQAAANESGFEMEAAKKIVEKFGGGMVDSETDRGSVTREGDDDNDVRKCKVVSILASTWRILQEFIIRKATQDITVH</sequence>
<accession>A0A8H3ZAC9</accession>
<gene>
    <name evidence="2" type="ORF">EG327_004417</name>
</gene>
<evidence type="ECO:0000313" key="2">
    <source>
        <dbReference type="EMBL" id="KAE9986202.1"/>
    </source>
</evidence>
<proteinExistence type="predicted"/>
<protein>
    <submittedName>
        <fullName evidence="2">Uncharacterized protein</fullName>
    </submittedName>
</protein>
<feature type="region of interest" description="Disordered" evidence="1">
    <location>
        <begin position="99"/>
        <end position="172"/>
    </location>
</feature>
<dbReference type="EMBL" id="WNWR01000263">
    <property type="protein sequence ID" value="KAE9986202.1"/>
    <property type="molecule type" value="Genomic_DNA"/>
</dbReference>
<keyword evidence="3" id="KW-1185">Reference proteome</keyword>
<comment type="caution">
    <text evidence="2">The sequence shown here is derived from an EMBL/GenBank/DDBJ whole genome shotgun (WGS) entry which is preliminary data.</text>
</comment>
<reference evidence="2 3" key="1">
    <citation type="submission" date="2019-07" db="EMBL/GenBank/DDBJ databases">
        <title>Venturia inaequalis Genome Resource.</title>
        <authorList>
            <person name="Lichtner F.J."/>
        </authorList>
    </citation>
    <scope>NUCLEOTIDE SEQUENCE [LARGE SCALE GENOMIC DNA]</scope>
    <source>
        <strain evidence="2 3">DMI_063113</strain>
    </source>
</reference>
<dbReference type="Proteomes" id="UP000490939">
    <property type="component" value="Unassembled WGS sequence"/>
</dbReference>
<name>A0A8H3ZAC9_VENIN</name>
<feature type="compositionally biased region" description="Polar residues" evidence="1">
    <location>
        <begin position="110"/>
        <end position="130"/>
    </location>
</feature>
<organism evidence="2 3">
    <name type="scientific">Venturia inaequalis</name>
    <name type="common">Apple scab fungus</name>
    <dbReference type="NCBI Taxonomy" id="5025"/>
    <lineage>
        <taxon>Eukaryota</taxon>
        <taxon>Fungi</taxon>
        <taxon>Dikarya</taxon>
        <taxon>Ascomycota</taxon>
        <taxon>Pezizomycotina</taxon>
        <taxon>Dothideomycetes</taxon>
        <taxon>Pleosporomycetidae</taxon>
        <taxon>Venturiales</taxon>
        <taxon>Venturiaceae</taxon>
        <taxon>Venturia</taxon>
    </lineage>
</organism>
<evidence type="ECO:0000256" key="1">
    <source>
        <dbReference type="SAM" id="MobiDB-lite"/>
    </source>
</evidence>
<feature type="compositionally biased region" description="Polar residues" evidence="1">
    <location>
        <begin position="145"/>
        <end position="157"/>
    </location>
</feature>
<dbReference type="AlphaFoldDB" id="A0A8H3ZAC9"/>
<evidence type="ECO:0000313" key="3">
    <source>
        <dbReference type="Proteomes" id="UP000490939"/>
    </source>
</evidence>
<feature type="compositionally biased region" description="Basic and acidic residues" evidence="1">
    <location>
        <begin position="131"/>
        <end position="142"/>
    </location>
</feature>